<dbReference type="RefSeq" id="WP_382362445.1">
    <property type="nucleotide sequence ID" value="NZ_JBHLWV010000016.1"/>
</dbReference>
<dbReference type="Pfam" id="PF10825">
    <property type="entry name" value="DUF2752"/>
    <property type="match status" value="1"/>
</dbReference>
<proteinExistence type="predicted"/>
<reference evidence="2 3" key="1">
    <citation type="submission" date="2024-09" db="EMBL/GenBank/DDBJ databases">
        <authorList>
            <person name="Sun Q."/>
            <person name="Mori K."/>
        </authorList>
    </citation>
    <scope>NUCLEOTIDE SEQUENCE [LARGE SCALE GENOMIC DNA]</scope>
    <source>
        <strain evidence="2 3">CCM 7957</strain>
    </source>
</reference>
<organism evidence="2 3">
    <name type="scientific">Gordonia phosphorivorans</name>
    <dbReference type="NCBI Taxonomy" id="1056982"/>
    <lineage>
        <taxon>Bacteria</taxon>
        <taxon>Bacillati</taxon>
        <taxon>Actinomycetota</taxon>
        <taxon>Actinomycetes</taxon>
        <taxon>Mycobacteriales</taxon>
        <taxon>Gordoniaceae</taxon>
        <taxon>Gordonia</taxon>
    </lineage>
</organism>
<evidence type="ECO:0000313" key="3">
    <source>
        <dbReference type="Proteomes" id="UP001589783"/>
    </source>
</evidence>
<gene>
    <name evidence="2" type="ORF">ACFFJD_06800</name>
</gene>
<name>A0ABV6H7H5_9ACTN</name>
<keyword evidence="1" id="KW-0812">Transmembrane</keyword>
<accession>A0ABV6H7H5</accession>
<comment type="caution">
    <text evidence="2">The sequence shown here is derived from an EMBL/GenBank/DDBJ whole genome shotgun (WGS) entry which is preliminary data.</text>
</comment>
<keyword evidence="1" id="KW-1133">Transmembrane helix</keyword>
<feature type="transmembrane region" description="Helical" evidence="1">
    <location>
        <begin position="122"/>
        <end position="139"/>
    </location>
</feature>
<protein>
    <submittedName>
        <fullName evidence="2">DUF2752 domain-containing protein</fullName>
    </submittedName>
</protein>
<sequence>MTTGVGTGDRVVGAVQAVARHRIAGPAVLAAGAAAVGVLVWFADPTTPGGLIPPCPTNALLHVNCPGCGTSRMLYSLMHGDLGAAAGYNAFGLVALVLLAAGFVTYTLGLWKGRRVRGWQHLRYAPMVLLVATLVWFVVRNLPFAPFDSLKV</sequence>
<keyword evidence="3" id="KW-1185">Reference proteome</keyword>
<evidence type="ECO:0000256" key="1">
    <source>
        <dbReference type="SAM" id="Phobius"/>
    </source>
</evidence>
<feature type="transmembrane region" description="Helical" evidence="1">
    <location>
        <begin position="23"/>
        <end position="43"/>
    </location>
</feature>
<dbReference type="InterPro" id="IPR021215">
    <property type="entry name" value="DUF2752"/>
</dbReference>
<dbReference type="EMBL" id="JBHLWV010000016">
    <property type="protein sequence ID" value="MFC0314557.1"/>
    <property type="molecule type" value="Genomic_DNA"/>
</dbReference>
<dbReference type="Proteomes" id="UP001589783">
    <property type="component" value="Unassembled WGS sequence"/>
</dbReference>
<keyword evidence="1" id="KW-0472">Membrane</keyword>
<feature type="transmembrane region" description="Helical" evidence="1">
    <location>
        <begin position="86"/>
        <end position="110"/>
    </location>
</feature>
<evidence type="ECO:0000313" key="2">
    <source>
        <dbReference type="EMBL" id="MFC0314557.1"/>
    </source>
</evidence>